<evidence type="ECO:0000313" key="3">
    <source>
        <dbReference type="Proteomes" id="UP000199537"/>
    </source>
</evidence>
<dbReference type="RefSeq" id="WP_143103998.1">
    <property type="nucleotide sequence ID" value="NZ_FPCJ01000001.1"/>
</dbReference>
<dbReference type="OrthoDB" id="667243at2"/>
<dbReference type="Proteomes" id="UP000199537">
    <property type="component" value="Unassembled WGS sequence"/>
</dbReference>
<sequence length="134" mass="15260">MFKIDTREKYRTIRVEKDRFDANLTAEITTALQNADGMLQGNLIWDLSEVKQIDEDSLSILEIIYESCYASGYSCCIVCGRSPVCNTLKKRNRDWNLVPTLSEAVDLIGLEEMERLLQQSSTEGQEEGETEKLS</sequence>
<dbReference type="Gene3D" id="3.30.750.24">
    <property type="entry name" value="STAS domain"/>
    <property type="match status" value="1"/>
</dbReference>
<dbReference type="STRING" id="1393122.SAMN05660895_1916"/>
<feature type="domain" description="STAS" evidence="1">
    <location>
        <begin position="40"/>
        <end position="90"/>
    </location>
</feature>
<dbReference type="InterPro" id="IPR036513">
    <property type="entry name" value="STAS_dom_sf"/>
</dbReference>
<dbReference type="InterPro" id="IPR002645">
    <property type="entry name" value="STAS_dom"/>
</dbReference>
<keyword evidence="3" id="KW-1185">Reference proteome</keyword>
<evidence type="ECO:0000313" key="2">
    <source>
        <dbReference type="EMBL" id="SFV34145.1"/>
    </source>
</evidence>
<dbReference type="AlphaFoldDB" id="A0A1I7NHI9"/>
<dbReference type="Pfam" id="PF01740">
    <property type="entry name" value="STAS"/>
    <property type="match status" value="1"/>
</dbReference>
<dbReference type="SUPFAM" id="SSF52091">
    <property type="entry name" value="SpoIIaa-like"/>
    <property type="match status" value="1"/>
</dbReference>
<organism evidence="2 3">
    <name type="scientific">Thermoflavifilum thermophilum</name>
    <dbReference type="NCBI Taxonomy" id="1393122"/>
    <lineage>
        <taxon>Bacteria</taxon>
        <taxon>Pseudomonadati</taxon>
        <taxon>Bacteroidota</taxon>
        <taxon>Chitinophagia</taxon>
        <taxon>Chitinophagales</taxon>
        <taxon>Chitinophagaceae</taxon>
        <taxon>Thermoflavifilum</taxon>
    </lineage>
</organism>
<reference evidence="3" key="1">
    <citation type="submission" date="2016-10" db="EMBL/GenBank/DDBJ databases">
        <authorList>
            <person name="Varghese N."/>
            <person name="Submissions S."/>
        </authorList>
    </citation>
    <scope>NUCLEOTIDE SEQUENCE [LARGE SCALE GENOMIC DNA]</scope>
    <source>
        <strain evidence="3">DSM 14807</strain>
    </source>
</reference>
<proteinExistence type="predicted"/>
<protein>
    <recommendedName>
        <fullName evidence="1">STAS domain-containing protein</fullName>
    </recommendedName>
</protein>
<gene>
    <name evidence="2" type="ORF">SAMN05660895_1916</name>
</gene>
<accession>A0A1I7NHI9</accession>
<dbReference type="EMBL" id="FPCJ01000001">
    <property type="protein sequence ID" value="SFV34145.1"/>
    <property type="molecule type" value="Genomic_DNA"/>
</dbReference>
<evidence type="ECO:0000259" key="1">
    <source>
        <dbReference type="Pfam" id="PF01740"/>
    </source>
</evidence>
<name>A0A1I7NHI9_9BACT</name>